<evidence type="ECO:0000256" key="5">
    <source>
        <dbReference type="ARBA" id="ARBA00023242"/>
    </source>
</evidence>
<dbReference type="GO" id="GO:0005730">
    <property type="term" value="C:nucleolus"/>
    <property type="evidence" value="ECO:0007669"/>
    <property type="project" value="TreeGrafter"/>
</dbReference>
<evidence type="ECO:0000313" key="9">
    <source>
        <dbReference type="Proteomes" id="UP000305948"/>
    </source>
</evidence>
<gene>
    <name evidence="8" type="ORF">OE88DRAFT_1687641</name>
</gene>
<dbReference type="EMBL" id="ML213529">
    <property type="protein sequence ID" value="TFK46520.1"/>
    <property type="molecule type" value="Genomic_DNA"/>
</dbReference>
<keyword evidence="5" id="KW-0539">Nucleus</keyword>
<evidence type="ECO:0000256" key="2">
    <source>
        <dbReference type="ARBA" id="ARBA00006678"/>
    </source>
</evidence>
<organism evidence="8 9">
    <name type="scientific">Heliocybe sulcata</name>
    <dbReference type="NCBI Taxonomy" id="5364"/>
    <lineage>
        <taxon>Eukaryota</taxon>
        <taxon>Fungi</taxon>
        <taxon>Dikarya</taxon>
        <taxon>Basidiomycota</taxon>
        <taxon>Agaricomycotina</taxon>
        <taxon>Agaricomycetes</taxon>
        <taxon>Gloeophyllales</taxon>
        <taxon>Gloeophyllaceae</taxon>
        <taxon>Heliocybe</taxon>
    </lineage>
</organism>
<dbReference type="GO" id="GO:0016075">
    <property type="term" value="P:rRNA catabolic process"/>
    <property type="evidence" value="ECO:0007669"/>
    <property type="project" value="TreeGrafter"/>
</dbReference>
<dbReference type="InterPro" id="IPR027408">
    <property type="entry name" value="PNPase/RNase_PH_dom_sf"/>
</dbReference>
<keyword evidence="9" id="KW-1185">Reference proteome</keyword>
<comment type="subcellular location">
    <subcellularLocation>
        <location evidence="1">Nucleus</location>
    </subcellularLocation>
</comment>
<feature type="domain" description="Exoribonuclease phosphorolytic" evidence="7">
    <location>
        <begin position="12"/>
        <end position="148"/>
    </location>
</feature>
<dbReference type="InterPro" id="IPR001247">
    <property type="entry name" value="ExoRNase_PH_dom1"/>
</dbReference>
<dbReference type="STRING" id="5364.A0A5C3MNG4"/>
<dbReference type="Pfam" id="PF01138">
    <property type="entry name" value="RNase_PH"/>
    <property type="match status" value="1"/>
</dbReference>
<dbReference type="GO" id="GO:0034475">
    <property type="term" value="P:U4 snRNA 3'-end processing"/>
    <property type="evidence" value="ECO:0007669"/>
    <property type="project" value="TreeGrafter"/>
</dbReference>
<dbReference type="InterPro" id="IPR020568">
    <property type="entry name" value="Ribosomal_Su5_D2-typ_SF"/>
</dbReference>
<dbReference type="Proteomes" id="UP000305948">
    <property type="component" value="Unassembled WGS sequence"/>
</dbReference>
<evidence type="ECO:0000256" key="6">
    <source>
        <dbReference type="SAM" id="MobiDB-lite"/>
    </source>
</evidence>
<reference evidence="8 9" key="1">
    <citation type="journal article" date="2019" name="Nat. Ecol. Evol.">
        <title>Megaphylogeny resolves global patterns of mushroom evolution.</title>
        <authorList>
            <person name="Varga T."/>
            <person name="Krizsan K."/>
            <person name="Foldi C."/>
            <person name="Dima B."/>
            <person name="Sanchez-Garcia M."/>
            <person name="Sanchez-Ramirez S."/>
            <person name="Szollosi G.J."/>
            <person name="Szarkandi J.G."/>
            <person name="Papp V."/>
            <person name="Albert L."/>
            <person name="Andreopoulos W."/>
            <person name="Angelini C."/>
            <person name="Antonin V."/>
            <person name="Barry K.W."/>
            <person name="Bougher N.L."/>
            <person name="Buchanan P."/>
            <person name="Buyck B."/>
            <person name="Bense V."/>
            <person name="Catcheside P."/>
            <person name="Chovatia M."/>
            <person name="Cooper J."/>
            <person name="Damon W."/>
            <person name="Desjardin D."/>
            <person name="Finy P."/>
            <person name="Geml J."/>
            <person name="Haridas S."/>
            <person name="Hughes K."/>
            <person name="Justo A."/>
            <person name="Karasinski D."/>
            <person name="Kautmanova I."/>
            <person name="Kiss B."/>
            <person name="Kocsube S."/>
            <person name="Kotiranta H."/>
            <person name="LaButti K.M."/>
            <person name="Lechner B.E."/>
            <person name="Liimatainen K."/>
            <person name="Lipzen A."/>
            <person name="Lukacs Z."/>
            <person name="Mihaltcheva S."/>
            <person name="Morgado L.N."/>
            <person name="Niskanen T."/>
            <person name="Noordeloos M.E."/>
            <person name="Ohm R.A."/>
            <person name="Ortiz-Santana B."/>
            <person name="Ovrebo C."/>
            <person name="Racz N."/>
            <person name="Riley R."/>
            <person name="Savchenko A."/>
            <person name="Shiryaev A."/>
            <person name="Soop K."/>
            <person name="Spirin V."/>
            <person name="Szebenyi C."/>
            <person name="Tomsovsky M."/>
            <person name="Tulloss R.E."/>
            <person name="Uehling J."/>
            <person name="Grigoriev I.V."/>
            <person name="Vagvolgyi C."/>
            <person name="Papp T."/>
            <person name="Martin F.M."/>
            <person name="Miettinen O."/>
            <person name="Hibbett D.S."/>
            <person name="Nagy L.G."/>
        </authorList>
    </citation>
    <scope>NUCLEOTIDE SEQUENCE [LARGE SCALE GENOMIC DNA]</scope>
    <source>
        <strain evidence="8 9">OMC1185</strain>
    </source>
</reference>
<dbReference type="OrthoDB" id="27298at2759"/>
<dbReference type="Gene3D" id="3.30.230.70">
    <property type="entry name" value="GHMP Kinase, N-terminal domain"/>
    <property type="match status" value="1"/>
</dbReference>
<feature type="compositionally biased region" description="Acidic residues" evidence="6">
    <location>
        <begin position="294"/>
        <end position="310"/>
    </location>
</feature>
<dbReference type="GO" id="GO:0003723">
    <property type="term" value="F:RNA binding"/>
    <property type="evidence" value="ECO:0007669"/>
    <property type="project" value="TreeGrafter"/>
</dbReference>
<dbReference type="SUPFAM" id="SSF54211">
    <property type="entry name" value="Ribosomal protein S5 domain 2-like"/>
    <property type="match status" value="1"/>
</dbReference>
<sequence>MGDRADGRTAEQLRKLSIVYEGLDRADGSARFAFGPTTPTLTSVSGPIEPRPQSEHPSLATLEIHVRPLHSLPSTQSRQLAAVLKSIFSQTILLNQNPRTLIQMVVQALSVSEVVGHSGLGAGTAGVYGPGTIASMVNSASLALINAGSIPLRGVVCAVAVGRLASSSASAPASTSSLILDPSPEEIPNLTAQGVFAFLFSSALSGTSPTSEPPSELIWSNWSSTNLGTAEIDEGLVDELGRAREMAKQGAVEVWRQIRSSVHGMEAGRNASLELAGATEETRGNAGTGHANTEDDEDDEDEDEDDKMEI</sequence>
<dbReference type="GO" id="GO:0071028">
    <property type="term" value="P:nuclear mRNA surveillance"/>
    <property type="evidence" value="ECO:0007669"/>
    <property type="project" value="TreeGrafter"/>
</dbReference>
<dbReference type="InterPro" id="IPR050080">
    <property type="entry name" value="RNase_PH"/>
</dbReference>
<proteinExistence type="inferred from homology"/>
<dbReference type="PANTHER" id="PTHR11953:SF1">
    <property type="entry name" value="EXOSOME COMPLEX COMPONENT RRP46"/>
    <property type="match status" value="1"/>
</dbReference>
<comment type="similarity">
    <text evidence="2">Belongs to the RNase PH family.</text>
</comment>
<dbReference type="GO" id="GO:0071051">
    <property type="term" value="P:poly(A)-dependent snoRNA 3'-end processing"/>
    <property type="evidence" value="ECO:0007669"/>
    <property type="project" value="TreeGrafter"/>
</dbReference>
<protein>
    <recommendedName>
        <fullName evidence="7">Exoribonuclease phosphorolytic domain-containing protein</fullName>
    </recommendedName>
</protein>
<name>A0A5C3MNG4_9AGAM</name>
<dbReference type="GO" id="GO:0006364">
    <property type="term" value="P:rRNA processing"/>
    <property type="evidence" value="ECO:0007669"/>
    <property type="project" value="UniProtKB-KW"/>
</dbReference>
<feature type="region of interest" description="Disordered" evidence="6">
    <location>
        <begin position="273"/>
        <end position="310"/>
    </location>
</feature>
<evidence type="ECO:0000256" key="4">
    <source>
        <dbReference type="ARBA" id="ARBA00022835"/>
    </source>
</evidence>
<evidence type="ECO:0000256" key="1">
    <source>
        <dbReference type="ARBA" id="ARBA00004123"/>
    </source>
</evidence>
<dbReference type="PANTHER" id="PTHR11953">
    <property type="entry name" value="EXOSOME COMPLEX COMPONENT"/>
    <property type="match status" value="1"/>
</dbReference>
<accession>A0A5C3MNG4</accession>
<evidence type="ECO:0000259" key="7">
    <source>
        <dbReference type="Pfam" id="PF01138"/>
    </source>
</evidence>
<dbReference type="GO" id="GO:0000177">
    <property type="term" value="C:cytoplasmic exosome (RNase complex)"/>
    <property type="evidence" value="ECO:0007669"/>
    <property type="project" value="TreeGrafter"/>
</dbReference>
<evidence type="ECO:0000313" key="8">
    <source>
        <dbReference type="EMBL" id="TFK46520.1"/>
    </source>
</evidence>
<dbReference type="AlphaFoldDB" id="A0A5C3MNG4"/>
<evidence type="ECO:0000256" key="3">
    <source>
        <dbReference type="ARBA" id="ARBA00022552"/>
    </source>
</evidence>
<keyword evidence="4" id="KW-0271">Exosome</keyword>
<keyword evidence="3" id="KW-0698">rRNA processing</keyword>
<dbReference type="GO" id="GO:0000176">
    <property type="term" value="C:nuclear exosome (RNase complex)"/>
    <property type="evidence" value="ECO:0007669"/>
    <property type="project" value="TreeGrafter"/>
</dbReference>